<dbReference type="EMBL" id="CTEN01000003">
    <property type="protein sequence ID" value="CQR25310.1"/>
    <property type="molecule type" value="Genomic_DNA"/>
</dbReference>
<name>A0A0E4CT52_9STRE</name>
<dbReference type="RefSeq" id="WP_093650869.1">
    <property type="nucleotide sequence ID" value="NZ_CTEN01000003.1"/>
</dbReference>
<protein>
    <submittedName>
        <fullName evidence="2">LytTr DNA-binding domain protein</fullName>
    </submittedName>
</protein>
<dbReference type="PROSITE" id="PS50930">
    <property type="entry name" value="HTH_LYTTR"/>
    <property type="match status" value="1"/>
</dbReference>
<dbReference type="PANTHER" id="PTHR37299:SF4">
    <property type="entry name" value="TRANSCRIPTIONAL REGULATOR"/>
    <property type="match status" value="1"/>
</dbReference>
<dbReference type="SMART" id="SM00850">
    <property type="entry name" value="LytTR"/>
    <property type="match status" value="1"/>
</dbReference>
<keyword evidence="2" id="KW-0238">DNA-binding</keyword>
<dbReference type="Gene3D" id="2.40.50.1020">
    <property type="entry name" value="LytTr DNA-binding domain"/>
    <property type="match status" value="1"/>
</dbReference>
<evidence type="ECO:0000259" key="1">
    <source>
        <dbReference type="PROSITE" id="PS50930"/>
    </source>
</evidence>
<reference evidence="3" key="1">
    <citation type="submission" date="2015-03" db="EMBL/GenBank/DDBJ databases">
        <authorList>
            <person name="Urmite Genomes"/>
        </authorList>
    </citation>
    <scope>NUCLEOTIDE SEQUENCE [LARGE SCALE GENOMIC DNA]</scope>
    <source>
        <strain evidence="3">FF10</strain>
    </source>
</reference>
<dbReference type="GO" id="GO:0000156">
    <property type="term" value="F:phosphorelay response regulator activity"/>
    <property type="evidence" value="ECO:0007669"/>
    <property type="project" value="InterPro"/>
</dbReference>
<dbReference type="PANTHER" id="PTHR37299">
    <property type="entry name" value="TRANSCRIPTIONAL REGULATOR-RELATED"/>
    <property type="match status" value="1"/>
</dbReference>
<proteinExistence type="predicted"/>
<dbReference type="OrthoDB" id="9808614at2"/>
<dbReference type="Pfam" id="PF04397">
    <property type="entry name" value="LytTR"/>
    <property type="match status" value="1"/>
</dbReference>
<dbReference type="InterPro" id="IPR046947">
    <property type="entry name" value="LytR-like"/>
</dbReference>
<evidence type="ECO:0000313" key="3">
    <source>
        <dbReference type="Proteomes" id="UP000198604"/>
    </source>
</evidence>
<sequence>MRLKLEKISEGFDEVIIRYRHMNATVQAVSQMVQASGEKILASDDDGSQFILVDTILYFESIDGKNFAYTPNEVYQVNQTLKNLVYTYGKKGFFRSAKAMVLNIYHIANFKSHSFGRIEATLDNGEKVLISRKYALKLRQLLEEGVRDED</sequence>
<dbReference type="Proteomes" id="UP000198604">
    <property type="component" value="Unassembled WGS sequence"/>
</dbReference>
<dbReference type="AlphaFoldDB" id="A0A0E4CT52"/>
<accession>A0A0E4CT52</accession>
<keyword evidence="3" id="KW-1185">Reference proteome</keyword>
<feature type="domain" description="HTH LytTR-type" evidence="1">
    <location>
        <begin position="40"/>
        <end position="144"/>
    </location>
</feature>
<dbReference type="InterPro" id="IPR007492">
    <property type="entry name" value="LytTR_DNA-bd_dom"/>
</dbReference>
<dbReference type="STRING" id="1608583.BN1356_01652"/>
<dbReference type="GO" id="GO:0003677">
    <property type="term" value="F:DNA binding"/>
    <property type="evidence" value="ECO:0007669"/>
    <property type="project" value="UniProtKB-KW"/>
</dbReference>
<gene>
    <name evidence="2" type="ORF">BN1356_01652</name>
</gene>
<evidence type="ECO:0000313" key="2">
    <source>
        <dbReference type="EMBL" id="CQR25310.1"/>
    </source>
</evidence>
<organism evidence="2 3">
    <name type="scientific">Streptococcus varani</name>
    <dbReference type="NCBI Taxonomy" id="1608583"/>
    <lineage>
        <taxon>Bacteria</taxon>
        <taxon>Bacillati</taxon>
        <taxon>Bacillota</taxon>
        <taxon>Bacilli</taxon>
        <taxon>Lactobacillales</taxon>
        <taxon>Streptococcaceae</taxon>
        <taxon>Streptococcus</taxon>
    </lineage>
</organism>